<evidence type="ECO:0000259" key="2">
    <source>
        <dbReference type="Pfam" id="PF20151"/>
    </source>
</evidence>
<proteinExistence type="predicted"/>
<feature type="transmembrane region" description="Helical" evidence="1">
    <location>
        <begin position="124"/>
        <end position="146"/>
    </location>
</feature>
<accession>A0A369JNB8</accession>
<dbReference type="Proteomes" id="UP000076154">
    <property type="component" value="Unassembled WGS sequence"/>
</dbReference>
<feature type="transmembrane region" description="Helical" evidence="1">
    <location>
        <begin position="60"/>
        <end position="80"/>
    </location>
</feature>
<feature type="domain" description="DUF6533" evidence="2">
    <location>
        <begin position="30"/>
        <end position="73"/>
    </location>
</feature>
<dbReference type="Pfam" id="PF20151">
    <property type="entry name" value="DUF6533"/>
    <property type="match status" value="1"/>
</dbReference>
<comment type="caution">
    <text evidence="3">The sequence shown here is derived from an EMBL/GenBank/DDBJ whole genome shotgun (WGS) entry which is preliminary data.</text>
</comment>
<dbReference type="InParanoid" id="A0A369JNB8"/>
<protein>
    <recommendedName>
        <fullName evidence="2">DUF6533 domain-containing protein</fullName>
    </recommendedName>
</protein>
<dbReference type="AlphaFoldDB" id="A0A369JNB8"/>
<evidence type="ECO:0000256" key="1">
    <source>
        <dbReference type="SAM" id="Phobius"/>
    </source>
</evidence>
<evidence type="ECO:0000313" key="3">
    <source>
        <dbReference type="EMBL" id="RDB20286.1"/>
    </source>
</evidence>
<keyword evidence="1" id="KW-1133">Transmembrane helix</keyword>
<dbReference type="OrthoDB" id="2804471at2759"/>
<keyword evidence="1" id="KW-0812">Transmembrane</keyword>
<dbReference type="EMBL" id="LUEZ02000069">
    <property type="protein sequence ID" value="RDB20286.1"/>
    <property type="molecule type" value="Genomic_DNA"/>
</dbReference>
<name>A0A369JNB8_HYPMA</name>
<sequence>MYVFSLFSEKRQCLDAQGPKLPPSFVQLWIQYASVAMLYYDYILTFPLEIKYVWNAKFRFSTIVYFMCRYAVIGNVITLLNLSGSMKSRDAIRTIAGALIVLGRGAVIFMWSARTYAVCKRNRYILAFFTILGSAIVVISIIYVPSLTCTELKKIPSVWLTLMTAALHVQLVATVLATITAVHALKVAGIRRTSKNGFVFLVIEQCVIYFLFIFLFSVVCLIVEATLGSGFLFHFLNALILPISGLLTARFFLHLRQWRGTRRESDRSVTGTRIQFTTVLTTNLWTTLVDDFGEDPVYRPEIERRNAYYDMHGIP</sequence>
<reference evidence="3" key="1">
    <citation type="submission" date="2018-04" db="EMBL/GenBank/DDBJ databases">
        <title>Whole genome sequencing of Hypsizygus marmoreus.</title>
        <authorList>
            <person name="Choi I.-G."/>
            <person name="Min B."/>
            <person name="Kim J.-G."/>
            <person name="Kim S."/>
            <person name="Oh Y.-L."/>
            <person name="Kong W.-S."/>
            <person name="Park H."/>
            <person name="Jeong J."/>
            <person name="Song E.-S."/>
        </authorList>
    </citation>
    <scope>NUCLEOTIDE SEQUENCE [LARGE SCALE GENOMIC DNA]</scope>
    <source>
        <strain evidence="3">51987-8</strain>
    </source>
</reference>
<feature type="transmembrane region" description="Helical" evidence="1">
    <location>
        <begin position="92"/>
        <end position="112"/>
    </location>
</feature>
<keyword evidence="4" id="KW-1185">Reference proteome</keyword>
<dbReference type="InterPro" id="IPR045340">
    <property type="entry name" value="DUF6533"/>
</dbReference>
<organism evidence="3 4">
    <name type="scientific">Hypsizygus marmoreus</name>
    <name type="common">White beech mushroom</name>
    <name type="synonym">Agaricus marmoreus</name>
    <dbReference type="NCBI Taxonomy" id="39966"/>
    <lineage>
        <taxon>Eukaryota</taxon>
        <taxon>Fungi</taxon>
        <taxon>Dikarya</taxon>
        <taxon>Basidiomycota</taxon>
        <taxon>Agaricomycotina</taxon>
        <taxon>Agaricomycetes</taxon>
        <taxon>Agaricomycetidae</taxon>
        <taxon>Agaricales</taxon>
        <taxon>Tricholomatineae</taxon>
        <taxon>Lyophyllaceae</taxon>
        <taxon>Hypsizygus</taxon>
    </lineage>
</organism>
<gene>
    <name evidence="3" type="ORF">Hypma_012712</name>
</gene>
<feature type="transmembrane region" description="Helical" evidence="1">
    <location>
        <begin position="158"/>
        <end position="185"/>
    </location>
</feature>
<keyword evidence="1" id="KW-0472">Membrane</keyword>
<feature type="transmembrane region" description="Helical" evidence="1">
    <location>
        <begin position="231"/>
        <end position="253"/>
    </location>
</feature>
<evidence type="ECO:0000313" key="4">
    <source>
        <dbReference type="Proteomes" id="UP000076154"/>
    </source>
</evidence>
<feature type="transmembrane region" description="Helical" evidence="1">
    <location>
        <begin position="29"/>
        <end position="48"/>
    </location>
</feature>
<feature type="transmembrane region" description="Helical" evidence="1">
    <location>
        <begin position="197"/>
        <end position="225"/>
    </location>
</feature>